<evidence type="ECO:0000313" key="2">
    <source>
        <dbReference type="Proteomes" id="UP001341840"/>
    </source>
</evidence>
<keyword evidence="2" id="KW-1185">Reference proteome</keyword>
<sequence length="109" mass="11833">MGLSRNPLPMNLVNLRGRVVGEISLQIDGGSTGIRISGGGGGGGASPSTLVRKLRLILTQFLCSHSRSSFIRVRVHSSSIPFPFELQLYEGRNEDQCWRNFVDCSILGS</sequence>
<dbReference type="Proteomes" id="UP001341840">
    <property type="component" value="Unassembled WGS sequence"/>
</dbReference>
<name>A0ABU6YL15_9FABA</name>
<accession>A0ABU6YL15</accession>
<dbReference type="EMBL" id="JASCZI010242321">
    <property type="protein sequence ID" value="MED6210630.1"/>
    <property type="molecule type" value="Genomic_DNA"/>
</dbReference>
<comment type="caution">
    <text evidence="1">The sequence shown here is derived from an EMBL/GenBank/DDBJ whole genome shotgun (WGS) entry which is preliminary data.</text>
</comment>
<gene>
    <name evidence="1" type="ORF">PIB30_065980</name>
</gene>
<organism evidence="1 2">
    <name type="scientific">Stylosanthes scabra</name>
    <dbReference type="NCBI Taxonomy" id="79078"/>
    <lineage>
        <taxon>Eukaryota</taxon>
        <taxon>Viridiplantae</taxon>
        <taxon>Streptophyta</taxon>
        <taxon>Embryophyta</taxon>
        <taxon>Tracheophyta</taxon>
        <taxon>Spermatophyta</taxon>
        <taxon>Magnoliopsida</taxon>
        <taxon>eudicotyledons</taxon>
        <taxon>Gunneridae</taxon>
        <taxon>Pentapetalae</taxon>
        <taxon>rosids</taxon>
        <taxon>fabids</taxon>
        <taxon>Fabales</taxon>
        <taxon>Fabaceae</taxon>
        <taxon>Papilionoideae</taxon>
        <taxon>50 kb inversion clade</taxon>
        <taxon>dalbergioids sensu lato</taxon>
        <taxon>Dalbergieae</taxon>
        <taxon>Pterocarpus clade</taxon>
        <taxon>Stylosanthes</taxon>
    </lineage>
</organism>
<reference evidence="1 2" key="1">
    <citation type="journal article" date="2023" name="Plants (Basel)">
        <title>Bridging the Gap: Combining Genomics and Transcriptomics Approaches to Understand Stylosanthes scabra, an Orphan Legume from the Brazilian Caatinga.</title>
        <authorList>
            <person name="Ferreira-Neto J.R.C."/>
            <person name="da Silva M.D."/>
            <person name="Binneck E."/>
            <person name="de Melo N.F."/>
            <person name="da Silva R.H."/>
            <person name="de Melo A.L.T.M."/>
            <person name="Pandolfi V."/>
            <person name="Bustamante F.O."/>
            <person name="Brasileiro-Vidal A.C."/>
            <person name="Benko-Iseppon A.M."/>
        </authorList>
    </citation>
    <scope>NUCLEOTIDE SEQUENCE [LARGE SCALE GENOMIC DNA]</scope>
    <source>
        <tissue evidence="1">Leaves</tissue>
    </source>
</reference>
<protein>
    <submittedName>
        <fullName evidence="1">Uncharacterized protein</fullName>
    </submittedName>
</protein>
<proteinExistence type="predicted"/>
<evidence type="ECO:0000313" key="1">
    <source>
        <dbReference type="EMBL" id="MED6210630.1"/>
    </source>
</evidence>